<organism evidence="2 3">
    <name type="scientific">Candidatus Accumulibacter affinis</name>
    <dbReference type="NCBI Taxonomy" id="2954384"/>
    <lineage>
        <taxon>Bacteria</taxon>
        <taxon>Pseudomonadati</taxon>
        <taxon>Pseudomonadota</taxon>
        <taxon>Betaproteobacteria</taxon>
        <taxon>Candidatus Accumulibacter</taxon>
    </lineage>
</organism>
<feature type="transmembrane region" description="Helical" evidence="1">
    <location>
        <begin position="103"/>
        <end position="124"/>
    </location>
</feature>
<sequence length="127" mass="13804">MNAIYIAANLTVVLHILIYLGVSTWFENTAEAPPGLFNMGLLGQVYKLAIVFTVVASYFSLLGLVIFGDASFSSVVGHFIDGFLAGCVMIFLCKHVFAFHLIFVNLLTPGLLTVGLFMVHSLAWTSL</sequence>
<keyword evidence="1" id="KW-1133">Transmembrane helix</keyword>
<evidence type="ECO:0000313" key="3">
    <source>
        <dbReference type="Proteomes" id="UP000706151"/>
    </source>
</evidence>
<proteinExistence type="predicted"/>
<evidence type="ECO:0000313" key="2">
    <source>
        <dbReference type="EMBL" id="MBK7955707.1"/>
    </source>
</evidence>
<keyword evidence="1" id="KW-0812">Transmembrane</keyword>
<keyword evidence="1" id="KW-0472">Membrane</keyword>
<reference evidence="2 3" key="1">
    <citation type="submission" date="2020-10" db="EMBL/GenBank/DDBJ databases">
        <title>Connecting structure to function with the recovery of over 1000 high-quality activated sludge metagenome-assembled genomes encoding full-length rRNA genes using long-read sequencing.</title>
        <authorList>
            <person name="Singleton C.M."/>
            <person name="Petriglieri F."/>
            <person name="Kristensen J.M."/>
            <person name="Kirkegaard R.H."/>
            <person name="Michaelsen T.Y."/>
            <person name="Andersen M.H."/>
            <person name="Karst S.M."/>
            <person name="Dueholm M.S."/>
            <person name="Nielsen P.H."/>
            <person name="Albertsen M."/>
        </authorList>
    </citation>
    <scope>NUCLEOTIDE SEQUENCE [LARGE SCALE GENOMIC DNA]</scope>
    <source>
        <strain evidence="2">Fred_18-Q3-R57-64_BAT3C.720</strain>
    </source>
</reference>
<accession>A0A935W507</accession>
<feature type="transmembrane region" description="Helical" evidence="1">
    <location>
        <begin position="7"/>
        <end position="26"/>
    </location>
</feature>
<gene>
    <name evidence="2" type="ORF">IPK02_18160</name>
</gene>
<feature type="transmembrane region" description="Helical" evidence="1">
    <location>
        <begin position="46"/>
        <end position="67"/>
    </location>
</feature>
<protein>
    <submittedName>
        <fullName evidence="2">Uncharacterized protein</fullName>
    </submittedName>
</protein>
<comment type="caution">
    <text evidence="2">The sequence shown here is derived from an EMBL/GenBank/DDBJ whole genome shotgun (WGS) entry which is preliminary data.</text>
</comment>
<evidence type="ECO:0000256" key="1">
    <source>
        <dbReference type="SAM" id="Phobius"/>
    </source>
</evidence>
<feature type="transmembrane region" description="Helical" evidence="1">
    <location>
        <begin position="79"/>
        <end position="97"/>
    </location>
</feature>
<name>A0A935W507_9PROT</name>
<dbReference type="Proteomes" id="UP000706151">
    <property type="component" value="Unassembled WGS sequence"/>
</dbReference>
<dbReference type="AlphaFoldDB" id="A0A935W507"/>
<dbReference type="EMBL" id="JADJOT010000011">
    <property type="protein sequence ID" value="MBK7955707.1"/>
    <property type="molecule type" value="Genomic_DNA"/>
</dbReference>